<reference evidence="11" key="1">
    <citation type="journal article" date="2021" name="Proc. Natl. Acad. Sci. U.S.A.">
        <title>Three genomes in the algal genus Volvox reveal the fate of a haploid sex-determining region after a transition to homothallism.</title>
        <authorList>
            <person name="Yamamoto K."/>
            <person name="Hamaji T."/>
            <person name="Kawai-Toyooka H."/>
            <person name="Matsuzaki R."/>
            <person name="Takahashi F."/>
            <person name="Nishimura Y."/>
            <person name="Kawachi M."/>
            <person name="Noguchi H."/>
            <person name="Minakuchi Y."/>
            <person name="Umen J.G."/>
            <person name="Toyoda A."/>
            <person name="Nozaki H."/>
        </authorList>
    </citation>
    <scope>NUCLEOTIDE SEQUENCE</scope>
    <source>
        <strain evidence="11">NIES-3786</strain>
    </source>
</reference>
<dbReference type="PROSITE" id="PS50235">
    <property type="entry name" value="USP_3"/>
    <property type="match status" value="1"/>
</dbReference>
<evidence type="ECO:0000256" key="3">
    <source>
        <dbReference type="ARBA" id="ARBA00012759"/>
    </source>
</evidence>
<feature type="compositionally biased region" description="Gly residues" evidence="8">
    <location>
        <begin position="734"/>
        <end position="744"/>
    </location>
</feature>
<protein>
    <recommendedName>
        <fullName evidence="3">ubiquitinyl hydrolase 1</fullName>
        <ecNumber evidence="3">3.4.19.12</ecNumber>
    </recommendedName>
</protein>
<evidence type="ECO:0000256" key="1">
    <source>
        <dbReference type="ARBA" id="ARBA00000707"/>
    </source>
</evidence>
<keyword evidence="6" id="KW-0378">Hydrolase</keyword>
<sequence>MGTMLRGCACGSVILIDVVRSELYCCSCHDYVYHPAFDEGRQLSHVARRYIDRGLRPSLPPHDPGPDVLVKRARAGRGPGALLSALQTDKDKGMAAAAASAQQLLPLLRDMMTTAAGERKSERPGAFGFQEEVGTTRHVYGARTAAAVDCSDVAPDGFPAGLRGLNNLGNTCFMNSVLQVFIHSPLMRNYFLGQGHSQSTCERLGKSPGVPCLSCELDAVFAAAYSGDRAPLSPTDFLYSWWTFADSLAGYRQQDAHEFYLSALSGLTAATITEPGLRSAQPHLNTSPTSATGAAPPGGPAAVARSTDSGGAAASPRLPGPNASVGPLSAASYSKPLEGVGSPGLSVAGCTVSQMGNRPGSAAAVVGGTAPGGGGGGSIESTVPTAAAAAATGASDGTAHPEMIGLGGGSASSERGLSLVDAIFGGVLRSDVTCAVCGHTSTAYDPFLDISLDMVSMVPELSQQLYAPLGRPPMSESTPASSPTFAPKRTPLEEDETDMDGASREAAAAAAAAAARPSASTCGARSSLSALSLPSHSHSPSGVTGAVLGEGQGEEEGEGEGDAEGTGRSHQGACASPSTGSGSAPNGDEGERCPQPPPRCGKEATGGATTGAMRGECSKGLRTTSDNSCGPSLDPRAAANQSPDAAAAVGIPTAHRHRDLGDSGMPDALRRLQGSHHGAAVAASAPTPREAAAAVAAPGRNIGSMPVAVVAAVTAEGHVRTTSDSVAAAESAAEGGGGGGGGGPAAAVAAASPGHPDDCITSPRMVVPHPGHQRTRQVRLCMSLEQGGRVKEEASPCTDTTAAGAAAAAAAAAAAVGQWHCDYAEATCDLESRGVTPGVSASVVDDTTATAGGGGLHSPEEDGEALLTQASTIPAEEPTEEHQQAPWDGSGG</sequence>
<feature type="compositionally biased region" description="Acidic residues" evidence="8">
    <location>
        <begin position="552"/>
        <end position="563"/>
    </location>
</feature>
<evidence type="ECO:0000256" key="8">
    <source>
        <dbReference type="SAM" id="MobiDB-lite"/>
    </source>
</evidence>
<dbReference type="InterPro" id="IPR038765">
    <property type="entry name" value="Papain-like_cys_pep_sf"/>
</dbReference>
<dbReference type="InterPro" id="IPR001394">
    <property type="entry name" value="Peptidase_C19_UCH"/>
</dbReference>
<keyword evidence="5" id="KW-0833">Ubl conjugation pathway</keyword>
<dbReference type="Pfam" id="PF00443">
    <property type="entry name" value="UCH"/>
    <property type="match status" value="1"/>
</dbReference>
<accession>A0A8J4FT60</accession>
<evidence type="ECO:0000256" key="7">
    <source>
        <dbReference type="ARBA" id="ARBA00022807"/>
    </source>
</evidence>
<feature type="compositionally biased region" description="Polar residues" evidence="8">
    <location>
        <begin position="621"/>
        <end position="630"/>
    </location>
</feature>
<evidence type="ECO:0000313" key="11">
    <source>
        <dbReference type="EMBL" id="GIL83322.1"/>
    </source>
</evidence>
<dbReference type="PANTHER" id="PTHR21646">
    <property type="entry name" value="UBIQUITIN CARBOXYL-TERMINAL HYDROLASE"/>
    <property type="match status" value="1"/>
</dbReference>
<feature type="chain" id="PRO_5035229201" description="ubiquitinyl hydrolase 1" evidence="9">
    <location>
        <begin position="22"/>
        <end position="892"/>
    </location>
</feature>
<keyword evidence="9" id="KW-0732">Signal</keyword>
<dbReference type="GO" id="GO:0016579">
    <property type="term" value="P:protein deubiquitination"/>
    <property type="evidence" value="ECO:0007669"/>
    <property type="project" value="InterPro"/>
</dbReference>
<dbReference type="SUPFAM" id="SSF54001">
    <property type="entry name" value="Cysteine proteinases"/>
    <property type="match status" value="1"/>
</dbReference>
<feature type="compositionally biased region" description="Low complexity" evidence="8">
    <location>
        <begin position="286"/>
        <end position="295"/>
    </location>
</feature>
<dbReference type="InterPro" id="IPR018200">
    <property type="entry name" value="USP_CS"/>
</dbReference>
<evidence type="ECO:0000259" key="10">
    <source>
        <dbReference type="PROSITE" id="PS50235"/>
    </source>
</evidence>
<proteinExistence type="inferred from homology"/>
<dbReference type="InterPro" id="IPR050185">
    <property type="entry name" value="Ub_carboxyl-term_hydrolase"/>
</dbReference>
<keyword evidence="12" id="KW-1185">Reference proteome</keyword>
<feature type="domain" description="USP" evidence="10">
    <location>
        <begin position="163"/>
        <end position="454"/>
    </location>
</feature>
<feature type="region of interest" description="Disordered" evidence="8">
    <location>
        <begin position="845"/>
        <end position="892"/>
    </location>
</feature>
<keyword evidence="7" id="KW-0788">Thiol protease</keyword>
<feature type="region of interest" description="Disordered" evidence="8">
    <location>
        <begin position="530"/>
        <end position="687"/>
    </location>
</feature>
<comment type="similarity">
    <text evidence="2">Belongs to the peptidase C19 family.</text>
</comment>
<feature type="compositionally biased region" description="Polar residues" evidence="8">
    <location>
        <begin position="475"/>
        <end position="484"/>
    </location>
</feature>
<comment type="catalytic activity">
    <reaction evidence="1">
        <text>Thiol-dependent hydrolysis of ester, thioester, amide, peptide and isopeptide bonds formed by the C-terminal Gly of ubiquitin (a 76-residue protein attached to proteins as an intracellular targeting signal).</text>
        <dbReference type="EC" id="3.4.19.12"/>
    </reaction>
</comment>
<dbReference type="Gene3D" id="3.90.70.10">
    <property type="entry name" value="Cysteine proteinases"/>
    <property type="match status" value="1"/>
</dbReference>
<evidence type="ECO:0000256" key="4">
    <source>
        <dbReference type="ARBA" id="ARBA00022670"/>
    </source>
</evidence>
<dbReference type="InterPro" id="IPR028889">
    <property type="entry name" value="USP"/>
</dbReference>
<comment type="caution">
    <text evidence="11">The sequence shown here is derived from an EMBL/GenBank/DDBJ whole genome shotgun (WGS) entry which is preliminary data.</text>
</comment>
<feature type="signal peptide" evidence="9">
    <location>
        <begin position="1"/>
        <end position="21"/>
    </location>
</feature>
<dbReference type="AlphaFoldDB" id="A0A8J4FT60"/>
<dbReference type="PANTHER" id="PTHR21646:SF24">
    <property type="entry name" value="UBIQUITIN CARBOXYL-TERMINAL HYDROLASE"/>
    <property type="match status" value="1"/>
</dbReference>
<evidence type="ECO:0000256" key="2">
    <source>
        <dbReference type="ARBA" id="ARBA00009085"/>
    </source>
</evidence>
<dbReference type="EMBL" id="BNCP01000026">
    <property type="protein sequence ID" value="GIL83322.1"/>
    <property type="molecule type" value="Genomic_DNA"/>
</dbReference>
<evidence type="ECO:0000256" key="5">
    <source>
        <dbReference type="ARBA" id="ARBA00022786"/>
    </source>
</evidence>
<feature type="compositionally biased region" description="Low complexity" evidence="8">
    <location>
        <begin position="637"/>
        <end position="648"/>
    </location>
</feature>
<feature type="non-terminal residue" evidence="11">
    <location>
        <position position="1"/>
    </location>
</feature>
<dbReference type="OrthoDB" id="545877at2759"/>
<evidence type="ECO:0000256" key="9">
    <source>
        <dbReference type="SAM" id="SignalP"/>
    </source>
</evidence>
<feature type="compositionally biased region" description="Low complexity" evidence="8">
    <location>
        <begin position="530"/>
        <end position="541"/>
    </location>
</feature>
<evidence type="ECO:0000313" key="12">
    <source>
        <dbReference type="Proteomes" id="UP000747110"/>
    </source>
</evidence>
<feature type="region of interest" description="Disordered" evidence="8">
    <location>
        <begin position="467"/>
        <end position="510"/>
    </location>
</feature>
<name>A0A8J4FT60_9CHLO</name>
<dbReference type="GO" id="GO:0006508">
    <property type="term" value="P:proteolysis"/>
    <property type="evidence" value="ECO:0007669"/>
    <property type="project" value="UniProtKB-KW"/>
</dbReference>
<evidence type="ECO:0000256" key="6">
    <source>
        <dbReference type="ARBA" id="ARBA00022801"/>
    </source>
</evidence>
<keyword evidence="4" id="KW-0645">Protease</keyword>
<organism evidence="11 12">
    <name type="scientific">Volvox reticuliferus</name>
    <dbReference type="NCBI Taxonomy" id="1737510"/>
    <lineage>
        <taxon>Eukaryota</taxon>
        <taxon>Viridiplantae</taxon>
        <taxon>Chlorophyta</taxon>
        <taxon>core chlorophytes</taxon>
        <taxon>Chlorophyceae</taxon>
        <taxon>CS clade</taxon>
        <taxon>Chlamydomonadales</taxon>
        <taxon>Volvocaceae</taxon>
        <taxon>Volvox</taxon>
    </lineage>
</organism>
<gene>
    <name evidence="11" type="ORF">Vretifemale_12153</name>
</gene>
<feature type="region of interest" description="Disordered" evidence="8">
    <location>
        <begin position="724"/>
        <end position="755"/>
    </location>
</feature>
<dbReference type="EC" id="3.4.19.12" evidence="3"/>
<feature type="region of interest" description="Disordered" evidence="8">
    <location>
        <begin position="278"/>
        <end position="326"/>
    </location>
</feature>
<dbReference type="PROSITE" id="PS00972">
    <property type="entry name" value="USP_1"/>
    <property type="match status" value="1"/>
</dbReference>
<dbReference type="GO" id="GO:0004843">
    <property type="term" value="F:cysteine-type deubiquitinase activity"/>
    <property type="evidence" value="ECO:0007669"/>
    <property type="project" value="UniProtKB-EC"/>
</dbReference>
<dbReference type="Proteomes" id="UP000747110">
    <property type="component" value="Unassembled WGS sequence"/>
</dbReference>
<feature type="compositionally biased region" description="Low complexity" evidence="8">
    <location>
        <begin position="745"/>
        <end position="754"/>
    </location>
</feature>